<proteinExistence type="predicted"/>
<reference evidence="2" key="1">
    <citation type="submission" date="2021-05" db="EMBL/GenBank/DDBJ databases">
        <authorList>
            <person name="Alioto T."/>
            <person name="Alioto T."/>
            <person name="Gomez Garrido J."/>
        </authorList>
    </citation>
    <scope>NUCLEOTIDE SEQUENCE</scope>
</reference>
<dbReference type="EMBL" id="HBUE01036303">
    <property type="protein sequence ID" value="CAG6458880.1"/>
    <property type="molecule type" value="Transcribed_RNA"/>
</dbReference>
<organism evidence="2">
    <name type="scientific">Culex pipiens</name>
    <name type="common">House mosquito</name>
    <dbReference type="NCBI Taxonomy" id="7175"/>
    <lineage>
        <taxon>Eukaryota</taxon>
        <taxon>Metazoa</taxon>
        <taxon>Ecdysozoa</taxon>
        <taxon>Arthropoda</taxon>
        <taxon>Hexapoda</taxon>
        <taxon>Insecta</taxon>
        <taxon>Pterygota</taxon>
        <taxon>Neoptera</taxon>
        <taxon>Endopterygota</taxon>
        <taxon>Diptera</taxon>
        <taxon>Nematocera</taxon>
        <taxon>Culicoidea</taxon>
        <taxon>Culicidae</taxon>
        <taxon>Culicinae</taxon>
        <taxon>Culicini</taxon>
        <taxon>Culex</taxon>
        <taxon>Culex</taxon>
    </lineage>
</organism>
<dbReference type="AlphaFoldDB" id="A0A8D8F5Y3"/>
<feature type="chain" id="PRO_5034186166" evidence="1">
    <location>
        <begin position="23"/>
        <end position="114"/>
    </location>
</feature>
<name>A0A8D8F5Y3_CULPI</name>
<keyword evidence="1" id="KW-0732">Signal</keyword>
<feature type="signal peptide" evidence="1">
    <location>
        <begin position="1"/>
        <end position="22"/>
    </location>
</feature>
<evidence type="ECO:0000313" key="2">
    <source>
        <dbReference type="EMBL" id="CAG6458880.1"/>
    </source>
</evidence>
<evidence type="ECO:0000256" key="1">
    <source>
        <dbReference type="SAM" id="SignalP"/>
    </source>
</evidence>
<accession>A0A8D8F5Y3</accession>
<protein>
    <submittedName>
        <fullName evidence="2">(northern house mosquito) hypothetical protein</fullName>
    </submittedName>
</protein>
<sequence length="114" mass="13675">MSFGNRLLVLVFHLVRLPLLQRLVRRLPQLNQRRPRRSYDHRIRSTQCIVLLEATHCPHRMIRTSSCLRLELQPTFQRYIMVTSLHRSYRISGHTILPDRTNHRLCSLPLELTR</sequence>